<dbReference type="InterPro" id="IPR029261">
    <property type="entry name" value="Transposase_Znf"/>
</dbReference>
<dbReference type="Proteomes" id="UP000268623">
    <property type="component" value="Unassembled WGS sequence"/>
</dbReference>
<gene>
    <name evidence="3" type="ORF">D1O30_21145</name>
</gene>
<feature type="region of interest" description="Disordered" evidence="1">
    <location>
        <begin position="1"/>
        <end position="34"/>
    </location>
</feature>
<dbReference type="Pfam" id="PF14690">
    <property type="entry name" value="Zn_ribbon_ISL3"/>
    <property type="match status" value="1"/>
</dbReference>
<accession>A0A3M9XJC3</accession>
<reference evidence="3 4" key="1">
    <citation type="submission" date="2018-08" db="EMBL/GenBank/DDBJ databases">
        <title>Genome sequence of Methylocystis hirsuta CSC1, a methanotroph able to accumulate PHAs.</title>
        <authorList>
            <person name="Bordel S."/>
            <person name="Rodriguez E."/>
            <person name="Gancedo J."/>
            <person name="Munoz R."/>
        </authorList>
    </citation>
    <scope>NUCLEOTIDE SEQUENCE [LARGE SCALE GENOMIC DNA]</scope>
    <source>
        <strain evidence="3 4">CSC1</strain>
    </source>
</reference>
<dbReference type="EMBL" id="QWDD01000004">
    <property type="protein sequence ID" value="RNJ47951.1"/>
    <property type="molecule type" value="Genomic_DNA"/>
</dbReference>
<organism evidence="3 4">
    <name type="scientific">Methylocystis hirsuta</name>
    <dbReference type="NCBI Taxonomy" id="369798"/>
    <lineage>
        <taxon>Bacteria</taxon>
        <taxon>Pseudomonadati</taxon>
        <taxon>Pseudomonadota</taxon>
        <taxon>Alphaproteobacteria</taxon>
        <taxon>Hyphomicrobiales</taxon>
        <taxon>Methylocystaceae</taxon>
        <taxon>Methylocystis</taxon>
    </lineage>
</organism>
<sequence>MAIGSGVCPDCGKRSTHRHGWHERQLQDLPAQGAPATVKLRLQRWQRFSSVPNRASVPLPQPDPLRTPWRPTWLLPCGEAHVSKHRAPSLDGQHFLCTRDRRGGTRRQASCRTLRARRL</sequence>
<dbReference type="AlphaFoldDB" id="A0A3M9XJC3"/>
<protein>
    <submittedName>
        <fullName evidence="3">Transposase</fullName>
    </submittedName>
</protein>
<name>A0A3M9XJC3_9HYPH</name>
<keyword evidence="4" id="KW-1185">Reference proteome</keyword>
<evidence type="ECO:0000259" key="2">
    <source>
        <dbReference type="Pfam" id="PF14690"/>
    </source>
</evidence>
<evidence type="ECO:0000256" key="1">
    <source>
        <dbReference type="SAM" id="MobiDB-lite"/>
    </source>
</evidence>
<proteinExistence type="predicted"/>
<feature type="domain" description="Transposase IS204/IS1001/IS1096/IS1165 zinc-finger" evidence="2">
    <location>
        <begin position="6"/>
        <end position="46"/>
    </location>
</feature>
<dbReference type="RefSeq" id="WP_123178043.1">
    <property type="nucleotide sequence ID" value="NZ_QWDD01000004.1"/>
</dbReference>
<evidence type="ECO:0000313" key="4">
    <source>
        <dbReference type="Proteomes" id="UP000268623"/>
    </source>
</evidence>
<comment type="caution">
    <text evidence="3">The sequence shown here is derived from an EMBL/GenBank/DDBJ whole genome shotgun (WGS) entry which is preliminary data.</text>
</comment>
<evidence type="ECO:0000313" key="3">
    <source>
        <dbReference type="EMBL" id="RNJ47951.1"/>
    </source>
</evidence>